<dbReference type="AlphaFoldDB" id="A0A210QEL3"/>
<name>A0A210QEL3_MIZYE</name>
<dbReference type="OrthoDB" id="5959877at2759"/>
<protein>
    <recommendedName>
        <fullName evidence="3">DUF885 domain-containing protein</fullName>
    </recommendedName>
</protein>
<gene>
    <name evidence="1" type="ORF">KP79_PYT20389</name>
</gene>
<dbReference type="PANTHER" id="PTHR33361:SF2">
    <property type="entry name" value="DUF885 DOMAIN-CONTAINING PROTEIN"/>
    <property type="match status" value="1"/>
</dbReference>
<evidence type="ECO:0000313" key="1">
    <source>
        <dbReference type="EMBL" id="OWF47192.1"/>
    </source>
</evidence>
<dbReference type="InterPro" id="IPR010281">
    <property type="entry name" value="DUF885"/>
</dbReference>
<keyword evidence="2" id="KW-1185">Reference proteome</keyword>
<evidence type="ECO:0008006" key="3">
    <source>
        <dbReference type="Google" id="ProtNLM"/>
    </source>
</evidence>
<dbReference type="PANTHER" id="PTHR33361">
    <property type="entry name" value="GLR0591 PROTEIN"/>
    <property type="match status" value="1"/>
</dbReference>
<accession>A0A210QEL3</accession>
<dbReference type="EMBL" id="NEDP02004019">
    <property type="protein sequence ID" value="OWF47192.1"/>
    <property type="molecule type" value="Genomic_DNA"/>
</dbReference>
<dbReference type="Proteomes" id="UP000242188">
    <property type="component" value="Unassembled WGS sequence"/>
</dbReference>
<evidence type="ECO:0000313" key="2">
    <source>
        <dbReference type="Proteomes" id="UP000242188"/>
    </source>
</evidence>
<reference evidence="1 2" key="1">
    <citation type="journal article" date="2017" name="Nat. Ecol. Evol.">
        <title>Scallop genome provides insights into evolution of bilaterian karyotype and development.</title>
        <authorList>
            <person name="Wang S."/>
            <person name="Zhang J."/>
            <person name="Jiao W."/>
            <person name="Li J."/>
            <person name="Xun X."/>
            <person name="Sun Y."/>
            <person name="Guo X."/>
            <person name="Huan P."/>
            <person name="Dong B."/>
            <person name="Zhang L."/>
            <person name="Hu X."/>
            <person name="Sun X."/>
            <person name="Wang J."/>
            <person name="Zhao C."/>
            <person name="Wang Y."/>
            <person name="Wang D."/>
            <person name="Huang X."/>
            <person name="Wang R."/>
            <person name="Lv J."/>
            <person name="Li Y."/>
            <person name="Zhang Z."/>
            <person name="Liu B."/>
            <person name="Lu W."/>
            <person name="Hui Y."/>
            <person name="Liang J."/>
            <person name="Zhou Z."/>
            <person name="Hou R."/>
            <person name="Li X."/>
            <person name="Liu Y."/>
            <person name="Li H."/>
            <person name="Ning X."/>
            <person name="Lin Y."/>
            <person name="Zhao L."/>
            <person name="Xing Q."/>
            <person name="Dou J."/>
            <person name="Li Y."/>
            <person name="Mao J."/>
            <person name="Guo H."/>
            <person name="Dou H."/>
            <person name="Li T."/>
            <person name="Mu C."/>
            <person name="Jiang W."/>
            <person name="Fu Q."/>
            <person name="Fu X."/>
            <person name="Miao Y."/>
            <person name="Liu J."/>
            <person name="Yu Q."/>
            <person name="Li R."/>
            <person name="Liao H."/>
            <person name="Li X."/>
            <person name="Kong Y."/>
            <person name="Jiang Z."/>
            <person name="Chourrout D."/>
            <person name="Li R."/>
            <person name="Bao Z."/>
        </authorList>
    </citation>
    <scope>NUCLEOTIDE SEQUENCE [LARGE SCALE GENOMIC DNA]</scope>
    <source>
        <strain evidence="1 2">PY_sf001</strain>
    </source>
</reference>
<comment type="caution">
    <text evidence="1">The sequence shown here is derived from an EMBL/GenBank/DDBJ whole genome shotgun (WGS) entry which is preliminary data.</text>
</comment>
<dbReference type="Pfam" id="PF05960">
    <property type="entry name" value="DUF885"/>
    <property type="match status" value="1"/>
</dbReference>
<sequence>MYPISFSPPEGIHLYFPVEKAETNTRGDFENYIVRMFNMPKLVDEVISRMNEAIRLSLTYHKVSIAAVPDQIEDLLVGVDESNFYIPLNKSLEKSLIPEKDRRSLRGRGREGIAVVLDSYRRLKDYIENTYLHHTRPQTSVKSLRNGVDYYRACLNWHTSQDVSPEYVHNLGLQEVNRIYGNMQKVLNRFSFTGSVKAFFDSIKNDARFIIDDADEIVEEYTNIVNNRIRPILPKYFTNIPNIRMTVEKSPNDGTRGTYALASEVNPGKFLINLHRPRENPTFDYMALSLHEAYPGHHMQHSYTMTADLAKYRRFPEYSFYDVPFNLPFFSAYVEGWGLYSEYLGEEMGLYADDYELMGRYSNEMLRACRLVVDTGIHYFDWTKEMAMEYMFNYTAFGPGYVEIEINRYITWPGQACAYKMGEIKIRELRKKSEKELGELFDIKKFHSMILENGPMSMNILETLVDGWIEETKAAHNGATAVSWSTETQLPLFLVLLSAVTYCVRVEN</sequence>
<proteinExistence type="predicted"/>
<organism evidence="1 2">
    <name type="scientific">Mizuhopecten yessoensis</name>
    <name type="common">Japanese scallop</name>
    <name type="synonym">Patinopecten yessoensis</name>
    <dbReference type="NCBI Taxonomy" id="6573"/>
    <lineage>
        <taxon>Eukaryota</taxon>
        <taxon>Metazoa</taxon>
        <taxon>Spiralia</taxon>
        <taxon>Lophotrochozoa</taxon>
        <taxon>Mollusca</taxon>
        <taxon>Bivalvia</taxon>
        <taxon>Autobranchia</taxon>
        <taxon>Pteriomorphia</taxon>
        <taxon>Pectinida</taxon>
        <taxon>Pectinoidea</taxon>
        <taxon>Pectinidae</taxon>
        <taxon>Mizuhopecten</taxon>
    </lineage>
</organism>